<dbReference type="OrthoDB" id="3029913at2759"/>
<name>A0A6A6FXG0_9PEZI</name>
<accession>A0A6A6FXG0</accession>
<organism evidence="1 2">
    <name type="scientific">Cercospora zeae-maydis SCOH1-5</name>
    <dbReference type="NCBI Taxonomy" id="717836"/>
    <lineage>
        <taxon>Eukaryota</taxon>
        <taxon>Fungi</taxon>
        <taxon>Dikarya</taxon>
        <taxon>Ascomycota</taxon>
        <taxon>Pezizomycotina</taxon>
        <taxon>Dothideomycetes</taxon>
        <taxon>Dothideomycetidae</taxon>
        <taxon>Mycosphaerellales</taxon>
        <taxon>Mycosphaerellaceae</taxon>
        <taxon>Cercospora</taxon>
    </lineage>
</organism>
<evidence type="ECO:0000313" key="2">
    <source>
        <dbReference type="Proteomes" id="UP000799539"/>
    </source>
</evidence>
<sequence length="394" mass="42266">MIVFEGAAGVKGRIRTPEPAPVGLPKEYSATNVPLGANSCNDLSIYYPIAGTSEHANVLPHISFNDPFLPWARTVLSAGDDESFRKTPWLALLSFDAGEVQLRPAHNEAIAGVAAARTAGANSAAGNTRDPLAPSSTGALSLTVAELLDVRSKGAVQVPLTDAIAKEERLQAETVLRAIIVTRNLATTSLGDANETATLWTVPADGALSTKRYGLLAHVRQINSTGTHAPTAKGSDQDLVSTVICHRLGPTELQAPKKMAVHVVSLDHLNELNLQSSAEAYALLSLYSWTYWCVPDTHVRFQDSMKALATTISPLAYTAEQIRESFGPSMDSPEKIWLKSRLESGCTFIRSIMQTGEMTAAIARGLFSPLRPAEWSRGPSNDGNSLQIWIERAA</sequence>
<dbReference type="AlphaFoldDB" id="A0A6A6FXG0"/>
<protein>
    <submittedName>
        <fullName evidence="1">Uncharacterized protein</fullName>
    </submittedName>
</protein>
<keyword evidence="2" id="KW-1185">Reference proteome</keyword>
<evidence type="ECO:0000313" key="1">
    <source>
        <dbReference type="EMBL" id="KAF2217900.1"/>
    </source>
</evidence>
<proteinExistence type="predicted"/>
<dbReference type="EMBL" id="ML992662">
    <property type="protein sequence ID" value="KAF2217900.1"/>
    <property type="molecule type" value="Genomic_DNA"/>
</dbReference>
<reference evidence="1" key="1">
    <citation type="journal article" date="2020" name="Stud. Mycol.">
        <title>101 Dothideomycetes genomes: a test case for predicting lifestyles and emergence of pathogens.</title>
        <authorList>
            <person name="Haridas S."/>
            <person name="Albert R."/>
            <person name="Binder M."/>
            <person name="Bloem J."/>
            <person name="Labutti K."/>
            <person name="Salamov A."/>
            <person name="Andreopoulos B."/>
            <person name="Baker S."/>
            <person name="Barry K."/>
            <person name="Bills G."/>
            <person name="Bluhm B."/>
            <person name="Cannon C."/>
            <person name="Castanera R."/>
            <person name="Culley D."/>
            <person name="Daum C."/>
            <person name="Ezra D."/>
            <person name="Gonzalez J."/>
            <person name="Henrissat B."/>
            <person name="Kuo A."/>
            <person name="Liang C."/>
            <person name="Lipzen A."/>
            <person name="Lutzoni F."/>
            <person name="Magnuson J."/>
            <person name="Mondo S."/>
            <person name="Nolan M."/>
            <person name="Ohm R."/>
            <person name="Pangilinan J."/>
            <person name="Park H.-J."/>
            <person name="Ramirez L."/>
            <person name="Alfaro M."/>
            <person name="Sun H."/>
            <person name="Tritt A."/>
            <person name="Yoshinaga Y."/>
            <person name="Zwiers L.-H."/>
            <person name="Turgeon B."/>
            <person name="Goodwin S."/>
            <person name="Spatafora J."/>
            <person name="Crous P."/>
            <person name="Grigoriev I."/>
        </authorList>
    </citation>
    <scope>NUCLEOTIDE SEQUENCE</scope>
    <source>
        <strain evidence="1">SCOH1-5</strain>
    </source>
</reference>
<dbReference type="Proteomes" id="UP000799539">
    <property type="component" value="Unassembled WGS sequence"/>
</dbReference>
<gene>
    <name evidence="1" type="ORF">CERZMDRAFT_80549</name>
</gene>